<comment type="similarity">
    <text evidence="1">Belongs to the helicase family. UvrD subfamily.</text>
</comment>
<dbReference type="AlphaFoldDB" id="A0A4R2T8M4"/>
<dbReference type="Pfam" id="PF13361">
    <property type="entry name" value="UvrD_C"/>
    <property type="match status" value="1"/>
</dbReference>
<dbReference type="Gene3D" id="1.10.486.10">
    <property type="entry name" value="PCRA, domain 4"/>
    <property type="match status" value="1"/>
</dbReference>
<dbReference type="Proteomes" id="UP000295504">
    <property type="component" value="Unassembled WGS sequence"/>
</dbReference>
<proteinExistence type="inferred from homology"/>
<dbReference type="InterPro" id="IPR013986">
    <property type="entry name" value="DExx_box_DNA_helicase_dom_sf"/>
</dbReference>
<keyword evidence="6" id="KW-0238">DNA-binding</keyword>
<organism evidence="14 15">
    <name type="scientific">Serpentinicella alkaliphila</name>
    <dbReference type="NCBI Taxonomy" id="1734049"/>
    <lineage>
        <taxon>Bacteria</taxon>
        <taxon>Bacillati</taxon>
        <taxon>Bacillota</taxon>
        <taxon>Clostridia</taxon>
        <taxon>Peptostreptococcales</taxon>
        <taxon>Natronincolaceae</taxon>
        <taxon>Serpentinicella</taxon>
    </lineage>
</organism>
<dbReference type="OrthoDB" id="9810135at2"/>
<evidence type="ECO:0000313" key="14">
    <source>
        <dbReference type="EMBL" id="TCP98990.1"/>
    </source>
</evidence>
<accession>A0A4R2T8M4</accession>
<evidence type="ECO:0000256" key="1">
    <source>
        <dbReference type="ARBA" id="ARBA00009922"/>
    </source>
</evidence>
<evidence type="ECO:0000256" key="3">
    <source>
        <dbReference type="ARBA" id="ARBA00022801"/>
    </source>
</evidence>
<dbReference type="Pfam" id="PF00580">
    <property type="entry name" value="UvrD-helicase"/>
    <property type="match status" value="1"/>
</dbReference>
<dbReference type="EC" id="5.6.2.4" evidence="9"/>
<feature type="domain" description="UvrD-like helicase ATP-binding" evidence="12">
    <location>
        <begin position="13"/>
        <end position="301"/>
    </location>
</feature>
<keyword evidence="3 11" id="KW-0378">Hydrolase</keyword>
<sequence>MNDFNSFKTKYGLKLNAQQEQVVNHINGPAVVLAVAGAGKTTSIVSRIGNLIFNYGIAPETILTMTFSKASAKDMKNRFNELFGNDIGSNNVEFSTIHSFTYRILYIYSKRTGRSFSLIEDEKDKNKENDTLNKYRILRQIAFKYLNEYITEDQLEELINNIGYVKNMMIKETDFINHDITFTSFKEIYLEYEQFKSQNNLIDYDDMLTISYEILLNNPKLLDYLRNKYSYIQVDEAQDTSPIQFEIIKLLAYPKNNIVFVGDDDQSIYRFRGTKPEIMLNFPKQFNNTKSYFMEQNFRSTENIINLANSFIKQNEKRYKKTIFTEKSELVNPEVIYSEDEVKQIEFIIDKLKSTSVNDSTAILFRNNQSAIYLMDQLNKNGFNFYIKDFKNKFFKHWIIQDILNFINVAIDPSDINSFFNIYYKTNSYLSKEILTYAKNNSYPQKNIFNIMLSYPNLTDLQKINIIKVKSNFNALKISDGERFIKIIENQLGYENYLKRHSKNNSNSLGNFKNILGTFKLITVDVENIREVKTKLNELELLLKRSSYNKDANITLSTVHSAKGLEFDNVYVVDIVEDIFPNYSSIKKAKDEKSFDELEEERRLMYVAITRAKEKLFFLSLLYKNSNMANKSLFVKEIEGILNINDSSKLKTIYENAKIDHKKFGIGKIKSIDKHIATIVFPTGEKIIDLDICTQNNLIKRLN</sequence>
<dbReference type="GO" id="GO:0043138">
    <property type="term" value="F:3'-5' DNA helicase activity"/>
    <property type="evidence" value="ECO:0007669"/>
    <property type="project" value="UniProtKB-EC"/>
</dbReference>
<evidence type="ECO:0000256" key="2">
    <source>
        <dbReference type="ARBA" id="ARBA00022741"/>
    </source>
</evidence>
<comment type="caution">
    <text evidence="14">The sequence shown here is derived from an EMBL/GenBank/DDBJ whole genome shotgun (WGS) entry which is preliminary data.</text>
</comment>
<dbReference type="RefSeq" id="WP_132849322.1">
    <property type="nucleotide sequence ID" value="NZ_CP058648.1"/>
</dbReference>
<dbReference type="PANTHER" id="PTHR11070:SF2">
    <property type="entry name" value="ATP-DEPENDENT DNA HELICASE SRS2"/>
    <property type="match status" value="1"/>
</dbReference>
<comment type="catalytic activity">
    <reaction evidence="10">
        <text>ATP + H2O = ADP + phosphate + H(+)</text>
        <dbReference type="Rhea" id="RHEA:13065"/>
        <dbReference type="ChEBI" id="CHEBI:15377"/>
        <dbReference type="ChEBI" id="CHEBI:15378"/>
        <dbReference type="ChEBI" id="CHEBI:30616"/>
        <dbReference type="ChEBI" id="CHEBI:43474"/>
        <dbReference type="ChEBI" id="CHEBI:456216"/>
        <dbReference type="EC" id="5.6.2.4"/>
    </reaction>
</comment>
<evidence type="ECO:0000256" key="10">
    <source>
        <dbReference type="ARBA" id="ARBA00048988"/>
    </source>
</evidence>
<feature type="domain" description="UvrD-like helicase C-terminal" evidence="13">
    <location>
        <begin position="302"/>
        <end position="564"/>
    </location>
</feature>
<dbReference type="SUPFAM" id="SSF52540">
    <property type="entry name" value="P-loop containing nucleoside triphosphate hydrolases"/>
    <property type="match status" value="1"/>
</dbReference>
<feature type="binding site" evidence="11">
    <location>
        <begin position="34"/>
        <end position="41"/>
    </location>
    <ligand>
        <name>ATP</name>
        <dbReference type="ChEBI" id="CHEBI:30616"/>
    </ligand>
</feature>
<dbReference type="GO" id="GO:0005524">
    <property type="term" value="F:ATP binding"/>
    <property type="evidence" value="ECO:0007669"/>
    <property type="project" value="UniProtKB-UniRule"/>
</dbReference>
<evidence type="ECO:0000256" key="9">
    <source>
        <dbReference type="ARBA" id="ARBA00034808"/>
    </source>
</evidence>
<dbReference type="PROSITE" id="PS51217">
    <property type="entry name" value="UVRD_HELICASE_CTER"/>
    <property type="match status" value="1"/>
</dbReference>
<dbReference type="PROSITE" id="PS51198">
    <property type="entry name" value="UVRD_HELICASE_ATP_BIND"/>
    <property type="match status" value="1"/>
</dbReference>
<keyword evidence="5 11" id="KW-0067">ATP-binding</keyword>
<dbReference type="CDD" id="cd18807">
    <property type="entry name" value="SF1_C_UvrD"/>
    <property type="match status" value="1"/>
</dbReference>
<dbReference type="InterPro" id="IPR014017">
    <property type="entry name" value="DNA_helicase_UvrD-like_C"/>
</dbReference>
<reference evidence="14 15" key="1">
    <citation type="submission" date="2019-03" db="EMBL/GenBank/DDBJ databases">
        <title>Genomic Encyclopedia of Type Strains, Phase IV (KMG-IV): sequencing the most valuable type-strain genomes for metagenomic binning, comparative biology and taxonomic classification.</title>
        <authorList>
            <person name="Goeker M."/>
        </authorList>
    </citation>
    <scope>NUCLEOTIDE SEQUENCE [LARGE SCALE GENOMIC DNA]</scope>
    <source>
        <strain evidence="14 15">DSM 100013</strain>
    </source>
</reference>
<evidence type="ECO:0000256" key="6">
    <source>
        <dbReference type="ARBA" id="ARBA00023125"/>
    </source>
</evidence>
<dbReference type="InterPro" id="IPR027417">
    <property type="entry name" value="P-loop_NTPase"/>
</dbReference>
<evidence type="ECO:0000256" key="7">
    <source>
        <dbReference type="ARBA" id="ARBA00023235"/>
    </source>
</evidence>
<evidence type="ECO:0000259" key="13">
    <source>
        <dbReference type="PROSITE" id="PS51217"/>
    </source>
</evidence>
<evidence type="ECO:0000256" key="4">
    <source>
        <dbReference type="ARBA" id="ARBA00022806"/>
    </source>
</evidence>
<evidence type="ECO:0000259" key="12">
    <source>
        <dbReference type="PROSITE" id="PS51198"/>
    </source>
</evidence>
<comment type="catalytic activity">
    <reaction evidence="8">
        <text>Couples ATP hydrolysis with the unwinding of duplex DNA by translocating in the 3'-5' direction.</text>
        <dbReference type="EC" id="5.6.2.4"/>
    </reaction>
</comment>
<dbReference type="GO" id="GO:0003677">
    <property type="term" value="F:DNA binding"/>
    <property type="evidence" value="ECO:0007669"/>
    <property type="project" value="UniProtKB-KW"/>
</dbReference>
<name>A0A4R2T8M4_9FIRM</name>
<evidence type="ECO:0000256" key="8">
    <source>
        <dbReference type="ARBA" id="ARBA00034617"/>
    </source>
</evidence>
<dbReference type="PANTHER" id="PTHR11070">
    <property type="entry name" value="UVRD / RECB / PCRA DNA HELICASE FAMILY MEMBER"/>
    <property type="match status" value="1"/>
</dbReference>
<gene>
    <name evidence="14" type="ORF">EDD79_103923</name>
</gene>
<dbReference type="InterPro" id="IPR000212">
    <property type="entry name" value="DNA_helicase_UvrD/REP"/>
</dbReference>
<dbReference type="GO" id="GO:0016887">
    <property type="term" value="F:ATP hydrolysis activity"/>
    <property type="evidence" value="ECO:0007669"/>
    <property type="project" value="RHEA"/>
</dbReference>
<evidence type="ECO:0000313" key="15">
    <source>
        <dbReference type="Proteomes" id="UP000295504"/>
    </source>
</evidence>
<dbReference type="CDD" id="cd17932">
    <property type="entry name" value="DEXQc_UvrD"/>
    <property type="match status" value="1"/>
</dbReference>
<dbReference type="EMBL" id="SLYC01000039">
    <property type="protein sequence ID" value="TCP98990.1"/>
    <property type="molecule type" value="Genomic_DNA"/>
</dbReference>
<keyword evidence="7" id="KW-0413">Isomerase</keyword>
<keyword evidence="15" id="KW-1185">Reference proteome</keyword>
<dbReference type="Gene3D" id="3.40.50.300">
    <property type="entry name" value="P-loop containing nucleotide triphosphate hydrolases"/>
    <property type="match status" value="2"/>
</dbReference>
<dbReference type="InterPro" id="IPR014016">
    <property type="entry name" value="UvrD-like_ATP-bd"/>
</dbReference>
<dbReference type="GO" id="GO:0000725">
    <property type="term" value="P:recombinational repair"/>
    <property type="evidence" value="ECO:0007669"/>
    <property type="project" value="TreeGrafter"/>
</dbReference>
<keyword evidence="2 11" id="KW-0547">Nucleotide-binding</keyword>
<keyword evidence="4 11" id="KW-0347">Helicase</keyword>
<protein>
    <recommendedName>
        <fullName evidence="9">DNA 3'-5' helicase</fullName>
        <ecNumber evidence="9">5.6.2.4</ecNumber>
    </recommendedName>
</protein>
<evidence type="ECO:0000256" key="5">
    <source>
        <dbReference type="ARBA" id="ARBA00022840"/>
    </source>
</evidence>
<dbReference type="Gene3D" id="1.10.10.160">
    <property type="match status" value="1"/>
</dbReference>
<evidence type="ECO:0000256" key="11">
    <source>
        <dbReference type="PROSITE-ProRule" id="PRU00560"/>
    </source>
</evidence>